<organism evidence="2 3">
    <name type="scientific">Candidatus Acidiferrum panamense</name>
    <dbReference type="NCBI Taxonomy" id="2741543"/>
    <lineage>
        <taxon>Bacteria</taxon>
        <taxon>Pseudomonadati</taxon>
        <taxon>Acidobacteriota</taxon>
        <taxon>Terriglobia</taxon>
        <taxon>Candidatus Acidiferrales</taxon>
        <taxon>Candidatus Acidiferrum</taxon>
    </lineage>
</organism>
<dbReference type="EMBL" id="JACDQQ010001888">
    <property type="protein sequence ID" value="MBA0087215.1"/>
    <property type="molecule type" value="Genomic_DNA"/>
</dbReference>
<dbReference type="Pfam" id="PF03992">
    <property type="entry name" value="ABM"/>
    <property type="match status" value="1"/>
</dbReference>
<reference evidence="2" key="1">
    <citation type="submission" date="2020-06" db="EMBL/GenBank/DDBJ databases">
        <title>Legume-microbial interactions unlock mineral nutrients during tropical forest succession.</title>
        <authorList>
            <person name="Epihov D.Z."/>
        </authorList>
    </citation>
    <scope>NUCLEOTIDE SEQUENCE [LARGE SCALE GENOMIC DNA]</scope>
    <source>
        <strain evidence="2">Pan2503</strain>
    </source>
</reference>
<evidence type="ECO:0000313" key="3">
    <source>
        <dbReference type="Proteomes" id="UP000567293"/>
    </source>
</evidence>
<evidence type="ECO:0000259" key="1">
    <source>
        <dbReference type="PROSITE" id="PS51725"/>
    </source>
</evidence>
<dbReference type="SUPFAM" id="SSF54909">
    <property type="entry name" value="Dimeric alpha+beta barrel"/>
    <property type="match status" value="1"/>
</dbReference>
<comment type="caution">
    <text evidence="2">The sequence shown here is derived from an EMBL/GenBank/DDBJ whole genome shotgun (WGS) entry which is preliminary data.</text>
</comment>
<dbReference type="Gene3D" id="3.30.70.100">
    <property type="match status" value="1"/>
</dbReference>
<dbReference type="PROSITE" id="PS51725">
    <property type="entry name" value="ABM"/>
    <property type="match status" value="1"/>
</dbReference>
<accession>A0A7V8NTJ1</accession>
<feature type="domain" description="ABM" evidence="1">
    <location>
        <begin position="2"/>
        <end position="87"/>
    </location>
</feature>
<gene>
    <name evidence="2" type="ORF">HRJ53_19705</name>
</gene>
<dbReference type="Proteomes" id="UP000567293">
    <property type="component" value="Unassembled WGS sequence"/>
</dbReference>
<proteinExistence type="predicted"/>
<evidence type="ECO:0000313" key="2">
    <source>
        <dbReference type="EMBL" id="MBA0087215.1"/>
    </source>
</evidence>
<dbReference type="InterPro" id="IPR007138">
    <property type="entry name" value="ABM_dom"/>
</dbReference>
<keyword evidence="2" id="KW-0560">Oxidoreductase</keyword>
<name>A0A7V8NTJ1_9BACT</name>
<sequence length="100" mass="10570">MYGLIAKLTAVSGLRDELIKILEEGTRNMPGCRSYIVAKDAAEVNVVWVTEIWDSEASHQASLSLPAVKDAVGQAKPLVAGFERVAVTNPVGGVGFPSSD</sequence>
<dbReference type="InterPro" id="IPR011008">
    <property type="entry name" value="Dimeric_a/b-barrel"/>
</dbReference>
<keyword evidence="2" id="KW-0503">Monooxygenase</keyword>
<protein>
    <submittedName>
        <fullName evidence="2">Antibiotic biosynthesis monooxygenase</fullName>
    </submittedName>
</protein>
<keyword evidence="3" id="KW-1185">Reference proteome</keyword>
<dbReference type="GO" id="GO:0004497">
    <property type="term" value="F:monooxygenase activity"/>
    <property type="evidence" value="ECO:0007669"/>
    <property type="project" value="UniProtKB-KW"/>
</dbReference>
<dbReference type="AlphaFoldDB" id="A0A7V8NTJ1"/>